<feature type="compositionally biased region" description="Low complexity" evidence="1">
    <location>
        <begin position="47"/>
        <end position="58"/>
    </location>
</feature>
<organism evidence="2">
    <name type="scientific">Tanacetum cinerariifolium</name>
    <name type="common">Dalmatian daisy</name>
    <name type="synonym">Chrysanthemum cinerariifolium</name>
    <dbReference type="NCBI Taxonomy" id="118510"/>
    <lineage>
        <taxon>Eukaryota</taxon>
        <taxon>Viridiplantae</taxon>
        <taxon>Streptophyta</taxon>
        <taxon>Embryophyta</taxon>
        <taxon>Tracheophyta</taxon>
        <taxon>Spermatophyta</taxon>
        <taxon>Magnoliopsida</taxon>
        <taxon>eudicotyledons</taxon>
        <taxon>Gunneridae</taxon>
        <taxon>Pentapetalae</taxon>
        <taxon>asterids</taxon>
        <taxon>campanulids</taxon>
        <taxon>Asterales</taxon>
        <taxon>Asteraceae</taxon>
        <taxon>Asteroideae</taxon>
        <taxon>Anthemideae</taxon>
        <taxon>Anthemidinae</taxon>
        <taxon>Tanacetum</taxon>
    </lineage>
</organism>
<feature type="compositionally biased region" description="Low complexity" evidence="1">
    <location>
        <begin position="70"/>
        <end position="82"/>
    </location>
</feature>
<dbReference type="AlphaFoldDB" id="A0A699UML0"/>
<feature type="region of interest" description="Disordered" evidence="1">
    <location>
        <begin position="41"/>
        <end position="108"/>
    </location>
</feature>
<accession>A0A699UML0</accession>
<proteinExistence type="predicted"/>
<reference evidence="2" key="1">
    <citation type="journal article" date="2019" name="Sci. Rep.">
        <title>Draft genome of Tanacetum cinerariifolium, the natural source of mosquito coil.</title>
        <authorList>
            <person name="Yamashiro T."/>
            <person name="Shiraishi A."/>
            <person name="Satake H."/>
            <person name="Nakayama K."/>
        </authorList>
    </citation>
    <scope>NUCLEOTIDE SEQUENCE</scope>
</reference>
<feature type="compositionally biased region" description="Low complexity" evidence="1">
    <location>
        <begin position="96"/>
        <end position="108"/>
    </location>
</feature>
<evidence type="ECO:0000256" key="1">
    <source>
        <dbReference type="SAM" id="MobiDB-lite"/>
    </source>
</evidence>
<feature type="non-terminal residue" evidence="2">
    <location>
        <position position="1"/>
    </location>
</feature>
<feature type="non-terminal residue" evidence="2">
    <location>
        <position position="151"/>
    </location>
</feature>
<evidence type="ECO:0000313" key="2">
    <source>
        <dbReference type="EMBL" id="GFD20954.1"/>
    </source>
</evidence>
<comment type="caution">
    <text evidence="2">The sequence shown here is derived from an EMBL/GenBank/DDBJ whole genome shotgun (WGS) entry which is preliminary data.</text>
</comment>
<sequence>FLIARRSFDKQRGRRPFWTAFRASKDPSPLAGDAGPRWRGFHRHRGAAAGSGRAAAARNQKSAFGRARRGGAAPKNHGAGVRRAVHRARRSPPLVVPRAAANPGGAARRVCARPRYRPAHPNHRAAAGCHPNGAPQGAAGFYSAHGAACGR</sequence>
<gene>
    <name evidence="2" type="ORF">Tci_892923</name>
</gene>
<dbReference type="EMBL" id="BKCJ011326211">
    <property type="protein sequence ID" value="GFD20954.1"/>
    <property type="molecule type" value="Genomic_DNA"/>
</dbReference>
<name>A0A699UML0_TANCI</name>
<protein>
    <submittedName>
        <fullName evidence="2">Uncharacterized protein</fullName>
    </submittedName>
</protein>